<feature type="domain" description="WxL Interacting Protein host binding" evidence="4">
    <location>
        <begin position="167"/>
        <end position="301"/>
    </location>
</feature>
<feature type="domain" description="WxL Interacting Protein peptidoglycan binding" evidence="3">
    <location>
        <begin position="34"/>
        <end position="153"/>
    </location>
</feature>
<feature type="signal peptide" evidence="2">
    <location>
        <begin position="1"/>
        <end position="27"/>
    </location>
</feature>
<dbReference type="RefSeq" id="WP_236000435.1">
    <property type="nucleotide sequence ID" value="NZ_BOLV01000005.1"/>
</dbReference>
<evidence type="ECO:0000259" key="3">
    <source>
        <dbReference type="Pfam" id="PF06030"/>
    </source>
</evidence>
<sequence length="349" mass="37903">MKRRTRLLMALFAIILGTSGFGVKVHAQDNPGDFGVKAILPSNQIDPAITYFDLLVKPGQTQTVSFAVSNAAKKTRKFALSVNPAVTSDGGTIDYSQAHPTLDPTLPFDPRAVMQLDQNSVTLKAGETQTIALRLKLPAKAFQGQVLAGIHVEPIAAKPQAKAGKAGARIINRYAYNVAIVLQENRAAVPPMLKLRGGKIAPVNSRPTVQLRFQNPAPTIIGDLVFKTKLYKNGKPFMTDHSNAYLVAPNSHFNLNLALDNHRATAGRYQAVIHATAKGGHKWSFTQSFTVSPTQASQVNRRSVFIEQPAAFGPMAIVLAVLLVLALFVIILLLWRNRRKQTGGTTDEK</sequence>
<dbReference type="Pfam" id="PF11797">
    <property type="entry name" value="WxLIP_HBD"/>
    <property type="match status" value="1"/>
</dbReference>
<protein>
    <submittedName>
        <fullName evidence="5">DUF916 and DUF3324 domain-containing protein</fullName>
    </submittedName>
</protein>
<evidence type="ECO:0000313" key="5">
    <source>
        <dbReference type="EMBL" id="MFD1398886.1"/>
    </source>
</evidence>
<feature type="transmembrane region" description="Helical" evidence="1">
    <location>
        <begin position="311"/>
        <end position="335"/>
    </location>
</feature>
<keyword evidence="1" id="KW-0812">Transmembrane</keyword>
<gene>
    <name evidence="5" type="ORF">ACFQ41_06150</name>
</gene>
<name>A0ABW4BEH0_9LACO</name>
<evidence type="ECO:0000259" key="4">
    <source>
        <dbReference type="Pfam" id="PF11797"/>
    </source>
</evidence>
<dbReference type="Pfam" id="PF06030">
    <property type="entry name" value="WxLIP_PGBD"/>
    <property type="match status" value="1"/>
</dbReference>
<organism evidence="5 6">
    <name type="scientific">Lacticaseibacillus suilingensis</name>
    <dbReference type="NCBI Taxonomy" id="2799577"/>
    <lineage>
        <taxon>Bacteria</taxon>
        <taxon>Bacillati</taxon>
        <taxon>Bacillota</taxon>
        <taxon>Bacilli</taxon>
        <taxon>Lactobacillales</taxon>
        <taxon>Lactobacillaceae</taxon>
        <taxon>Lacticaseibacillus</taxon>
    </lineage>
</organism>
<proteinExistence type="predicted"/>
<keyword evidence="6" id="KW-1185">Reference proteome</keyword>
<feature type="chain" id="PRO_5045890295" evidence="2">
    <location>
        <begin position="28"/>
        <end position="349"/>
    </location>
</feature>
<comment type="caution">
    <text evidence="5">The sequence shown here is derived from an EMBL/GenBank/DDBJ whole genome shotgun (WGS) entry which is preliminary data.</text>
</comment>
<keyword evidence="2" id="KW-0732">Signal</keyword>
<dbReference type="InterPro" id="IPR010317">
    <property type="entry name" value="WxLIP_PGBD"/>
</dbReference>
<keyword evidence="1" id="KW-0472">Membrane</keyword>
<evidence type="ECO:0000313" key="6">
    <source>
        <dbReference type="Proteomes" id="UP001597199"/>
    </source>
</evidence>
<keyword evidence="1" id="KW-1133">Transmembrane helix</keyword>
<reference evidence="6" key="1">
    <citation type="journal article" date="2019" name="Int. J. Syst. Evol. Microbiol.">
        <title>The Global Catalogue of Microorganisms (GCM) 10K type strain sequencing project: providing services to taxonomists for standard genome sequencing and annotation.</title>
        <authorList>
            <consortium name="The Broad Institute Genomics Platform"/>
            <consortium name="The Broad Institute Genome Sequencing Center for Infectious Disease"/>
            <person name="Wu L."/>
            <person name="Ma J."/>
        </authorList>
    </citation>
    <scope>NUCLEOTIDE SEQUENCE [LARGE SCALE GENOMIC DNA]</scope>
    <source>
        <strain evidence="6">CCM 9110</strain>
    </source>
</reference>
<evidence type="ECO:0000256" key="2">
    <source>
        <dbReference type="SAM" id="SignalP"/>
    </source>
</evidence>
<dbReference type="InterPro" id="IPR021759">
    <property type="entry name" value="WxLIP_HBD"/>
</dbReference>
<dbReference type="Proteomes" id="UP001597199">
    <property type="component" value="Unassembled WGS sequence"/>
</dbReference>
<dbReference type="EMBL" id="JBHTOA010000025">
    <property type="protein sequence ID" value="MFD1398886.1"/>
    <property type="molecule type" value="Genomic_DNA"/>
</dbReference>
<evidence type="ECO:0000256" key="1">
    <source>
        <dbReference type="SAM" id="Phobius"/>
    </source>
</evidence>
<accession>A0ABW4BEH0</accession>